<gene>
    <name evidence="3" type="ORF">CRI78_15385</name>
</gene>
<evidence type="ECO:0000256" key="1">
    <source>
        <dbReference type="ARBA" id="ARBA00023125"/>
    </source>
</evidence>
<evidence type="ECO:0000313" key="3">
    <source>
        <dbReference type="EMBL" id="PEG53502.1"/>
    </source>
</evidence>
<keyword evidence="1" id="KW-0238">DNA-binding</keyword>
<proteinExistence type="predicted"/>
<name>A0A2A7NSI6_9MYCO</name>
<dbReference type="OrthoDB" id="3830374at2"/>
<dbReference type="PANTHER" id="PTHR30204:SF93">
    <property type="entry name" value="HTH MERR-TYPE DOMAIN-CONTAINING PROTEIN"/>
    <property type="match status" value="1"/>
</dbReference>
<sequence length="253" mass="27171">MSVNEYRLGELAEISGVSPRNIRAYRERGLLDPPRRQGRSAIYDDYHLAQLRTIDELLGRGFTSAHIAEFFDTVRAGGSVAELLGLQREILRPGVEPERDAASATSTAGVRVGIDPNGPEGARLVALGVAQRSGSALLFTNPVVGRVLARSPDPLVYARVVLALVDAGRDGVEALADSVISAAEAEVVARYGALFPTPENIDDMSRWIADCTEFGHAVVADRLKRALRRRLVTAVSEFNAGLMADGAWPDPPS</sequence>
<dbReference type="Proteomes" id="UP000220340">
    <property type="component" value="Unassembled WGS sequence"/>
</dbReference>
<dbReference type="RefSeq" id="WP_079244442.1">
    <property type="nucleotide sequence ID" value="NZ_BAAATC010000018.1"/>
</dbReference>
<dbReference type="Pfam" id="PF13411">
    <property type="entry name" value="MerR_1"/>
    <property type="match status" value="1"/>
</dbReference>
<dbReference type="PANTHER" id="PTHR30204">
    <property type="entry name" value="REDOX-CYCLING DRUG-SENSING TRANSCRIPTIONAL ACTIVATOR SOXR"/>
    <property type="match status" value="1"/>
</dbReference>
<protein>
    <submittedName>
        <fullName evidence="3">MerR family transcriptional regulator</fullName>
    </submittedName>
</protein>
<organism evidence="3 4">
    <name type="scientific">Mycolicibacterium diernhoferi</name>
    <dbReference type="NCBI Taxonomy" id="1801"/>
    <lineage>
        <taxon>Bacteria</taxon>
        <taxon>Bacillati</taxon>
        <taxon>Actinomycetota</taxon>
        <taxon>Actinomycetes</taxon>
        <taxon>Mycobacteriales</taxon>
        <taxon>Mycobacteriaceae</taxon>
        <taxon>Mycolicibacterium</taxon>
    </lineage>
</organism>
<evidence type="ECO:0000259" key="2">
    <source>
        <dbReference type="PROSITE" id="PS50937"/>
    </source>
</evidence>
<comment type="caution">
    <text evidence="3">The sequence shown here is derived from an EMBL/GenBank/DDBJ whole genome shotgun (WGS) entry which is preliminary data.</text>
</comment>
<dbReference type="PROSITE" id="PS50937">
    <property type="entry name" value="HTH_MERR_2"/>
    <property type="match status" value="1"/>
</dbReference>
<evidence type="ECO:0000313" key="4">
    <source>
        <dbReference type="Proteomes" id="UP000220340"/>
    </source>
</evidence>
<keyword evidence="4" id="KW-1185">Reference proteome</keyword>
<accession>A0A2A7NSI6</accession>
<dbReference type="AlphaFoldDB" id="A0A2A7NSI6"/>
<dbReference type="GO" id="GO:0003677">
    <property type="term" value="F:DNA binding"/>
    <property type="evidence" value="ECO:0007669"/>
    <property type="project" value="UniProtKB-KW"/>
</dbReference>
<dbReference type="GO" id="GO:0003700">
    <property type="term" value="F:DNA-binding transcription factor activity"/>
    <property type="evidence" value="ECO:0007669"/>
    <property type="project" value="InterPro"/>
</dbReference>
<dbReference type="InterPro" id="IPR000551">
    <property type="entry name" value="MerR-type_HTH_dom"/>
</dbReference>
<dbReference type="InterPro" id="IPR047057">
    <property type="entry name" value="MerR_fam"/>
</dbReference>
<dbReference type="EMBL" id="PDCR01000019">
    <property type="protein sequence ID" value="PEG53502.1"/>
    <property type="molecule type" value="Genomic_DNA"/>
</dbReference>
<dbReference type="SMART" id="SM00422">
    <property type="entry name" value="HTH_MERR"/>
    <property type="match status" value="1"/>
</dbReference>
<dbReference type="SUPFAM" id="SSF46955">
    <property type="entry name" value="Putative DNA-binding domain"/>
    <property type="match status" value="1"/>
</dbReference>
<dbReference type="InterPro" id="IPR009061">
    <property type="entry name" value="DNA-bd_dom_put_sf"/>
</dbReference>
<dbReference type="Gene3D" id="1.10.1660.10">
    <property type="match status" value="1"/>
</dbReference>
<feature type="domain" description="HTH merR-type" evidence="2">
    <location>
        <begin position="5"/>
        <end position="73"/>
    </location>
</feature>
<reference evidence="3 4" key="1">
    <citation type="submission" date="2017-10" db="EMBL/GenBank/DDBJ databases">
        <title>The new phylogeny of genus Mycobacterium.</title>
        <authorList>
            <person name="Tortoli E."/>
            <person name="Trovato A."/>
            <person name="Cirillo D.M."/>
        </authorList>
    </citation>
    <scope>NUCLEOTIDE SEQUENCE [LARGE SCALE GENOMIC DNA]</scope>
    <source>
        <strain evidence="3 4">IP141170001</strain>
    </source>
</reference>